<proteinExistence type="predicted"/>
<reference evidence="2" key="1">
    <citation type="journal article" date="2019" name="Int. J. Syst. Evol. Microbiol.">
        <title>The Global Catalogue of Microorganisms (GCM) 10K type strain sequencing project: providing services to taxonomists for standard genome sequencing and annotation.</title>
        <authorList>
            <consortium name="The Broad Institute Genomics Platform"/>
            <consortium name="The Broad Institute Genome Sequencing Center for Infectious Disease"/>
            <person name="Wu L."/>
            <person name="Ma J."/>
        </authorList>
    </citation>
    <scope>NUCLEOTIDE SEQUENCE [LARGE SCALE GENOMIC DNA]</scope>
    <source>
        <strain evidence="2">JCM 4733</strain>
    </source>
</reference>
<keyword evidence="2" id="KW-1185">Reference proteome</keyword>
<organism evidence="1 2">
    <name type="scientific">Streptomyces canarius</name>
    <dbReference type="NCBI Taxonomy" id="285453"/>
    <lineage>
        <taxon>Bacteria</taxon>
        <taxon>Bacillati</taxon>
        <taxon>Actinomycetota</taxon>
        <taxon>Actinomycetes</taxon>
        <taxon>Kitasatosporales</taxon>
        <taxon>Streptomycetaceae</taxon>
        <taxon>Streptomyces</taxon>
    </lineage>
</organism>
<name>A0ABQ3CW70_9ACTN</name>
<dbReference type="EMBL" id="BMVN01000022">
    <property type="protein sequence ID" value="GHA44253.1"/>
    <property type="molecule type" value="Genomic_DNA"/>
</dbReference>
<gene>
    <name evidence="1" type="ORF">GCM10010345_55950</name>
</gene>
<evidence type="ECO:0000313" key="1">
    <source>
        <dbReference type="EMBL" id="GHA44253.1"/>
    </source>
</evidence>
<dbReference type="Proteomes" id="UP000653644">
    <property type="component" value="Unassembled WGS sequence"/>
</dbReference>
<comment type="caution">
    <text evidence="1">The sequence shown here is derived from an EMBL/GenBank/DDBJ whole genome shotgun (WGS) entry which is preliminary data.</text>
</comment>
<protein>
    <submittedName>
        <fullName evidence="1">Uncharacterized protein</fullName>
    </submittedName>
</protein>
<dbReference type="RefSeq" id="WP_189890508.1">
    <property type="nucleotide sequence ID" value="NZ_BMVN01000022.1"/>
</dbReference>
<evidence type="ECO:0000313" key="2">
    <source>
        <dbReference type="Proteomes" id="UP000653644"/>
    </source>
</evidence>
<sequence length="133" mass="14501">MTDTETGVPRNPLPRFEEAEGLGPQDAEFVEDLVAVLAKHGNLDRFGICLLHDHFPLRAGEVLVETNDPVARTLHAHVEKADRTQHAKASQWRFVPHAGREPGAGSAGGSYQEIMLCTTLDLCPGHTDDPDGR</sequence>
<accession>A0ABQ3CW70</accession>